<evidence type="ECO:0000313" key="1">
    <source>
        <dbReference type="EMBL" id="GMT01971.1"/>
    </source>
</evidence>
<protein>
    <submittedName>
        <fullName evidence="1">Uncharacterized protein</fullName>
    </submittedName>
</protein>
<dbReference type="AlphaFoldDB" id="A0AAV5U664"/>
<accession>A0AAV5U664</accession>
<keyword evidence="2" id="KW-1185">Reference proteome</keyword>
<name>A0AAV5U664_9BILA</name>
<organism evidence="1 2">
    <name type="scientific">Pristionchus entomophagus</name>
    <dbReference type="NCBI Taxonomy" id="358040"/>
    <lineage>
        <taxon>Eukaryota</taxon>
        <taxon>Metazoa</taxon>
        <taxon>Ecdysozoa</taxon>
        <taxon>Nematoda</taxon>
        <taxon>Chromadorea</taxon>
        <taxon>Rhabditida</taxon>
        <taxon>Rhabditina</taxon>
        <taxon>Diplogasteromorpha</taxon>
        <taxon>Diplogasteroidea</taxon>
        <taxon>Neodiplogasteridae</taxon>
        <taxon>Pristionchus</taxon>
    </lineage>
</organism>
<feature type="non-terminal residue" evidence="1">
    <location>
        <position position="98"/>
    </location>
</feature>
<gene>
    <name evidence="1" type="ORF">PENTCL1PPCAC_24145</name>
</gene>
<reference evidence="1" key="1">
    <citation type="submission" date="2023-10" db="EMBL/GenBank/DDBJ databases">
        <title>Genome assembly of Pristionchus species.</title>
        <authorList>
            <person name="Yoshida K."/>
            <person name="Sommer R.J."/>
        </authorList>
    </citation>
    <scope>NUCLEOTIDE SEQUENCE</scope>
    <source>
        <strain evidence="1">RS0144</strain>
    </source>
</reference>
<dbReference type="EMBL" id="BTSX01000005">
    <property type="protein sequence ID" value="GMT01971.1"/>
    <property type="molecule type" value="Genomic_DNA"/>
</dbReference>
<proteinExistence type="predicted"/>
<comment type="caution">
    <text evidence="1">The sequence shown here is derived from an EMBL/GenBank/DDBJ whole genome shotgun (WGS) entry which is preliminary data.</text>
</comment>
<evidence type="ECO:0000313" key="2">
    <source>
        <dbReference type="Proteomes" id="UP001432027"/>
    </source>
</evidence>
<sequence length="98" mass="11154">IAEHDEYCAKRGIRGRAETCNTALVEGFFMDVASLSAWLSVNNLESNIEIVDEADYAELLPSPDEFIEIEEMRRLFNNIVLTIKATKKLPKDMDMDEV</sequence>
<dbReference type="Proteomes" id="UP001432027">
    <property type="component" value="Unassembled WGS sequence"/>
</dbReference>
<feature type="non-terminal residue" evidence="1">
    <location>
        <position position="1"/>
    </location>
</feature>